<dbReference type="Proteomes" id="UP000003022">
    <property type="component" value="Unassembled WGS sequence"/>
</dbReference>
<dbReference type="EMBL" id="AEYX01000045">
    <property type="protein sequence ID" value="EGG43678.1"/>
    <property type="molecule type" value="Genomic_DNA"/>
</dbReference>
<name>F3NSA5_9ACTN</name>
<dbReference type="AlphaFoldDB" id="F3NSA5"/>
<sequence length="42" mass="4726">MVDSQRLFLSRRAPRAARADIPGRCGAIRASRGGHCRALRYR</sequence>
<gene>
    <name evidence="1" type="ORF">SGM_6019</name>
</gene>
<evidence type="ECO:0000313" key="1">
    <source>
        <dbReference type="EMBL" id="EGG43678.1"/>
    </source>
</evidence>
<reference evidence="1 2" key="1">
    <citation type="journal article" date="2011" name="J. Bacteriol.">
        <title>Draft genome sequence of the marine bacterium Streptomyces griseoaurantiacus M045, which produces novel manumycin-type antibiotics with a pABA core component.</title>
        <authorList>
            <person name="Li F."/>
            <person name="Jiang P."/>
            <person name="Zheng H."/>
            <person name="Wang S."/>
            <person name="Zhao G."/>
            <person name="Qin S."/>
            <person name="Liu Z."/>
        </authorList>
    </citation>
    <scope>NUCLEOTIDE SEQUENCE [LARGE SCALE GENOMIC DNA]</scope>
    <source>
        <strain evidence="1 2">M045</strain>
    </source>
</reference>
<accession>F3NSA5</accession>
<organism evidence="1 2">
    <name type="scientific">Streptomyces griseoaurantiacus M045</name>
    <dbReference type="NCBI Taxonomy" id="996637"/>
    <lineage>
        <taxon>Bacteria</taxon>
        <taxon>Bacillati</taxon>
        <taxon>Actinomycetota</taxon>
        <taxon>Actinomycetes</taxon>
        <taxon>Kitasatosporales</taxon>
        <taxon>Streptomycetaceae</taxon>
        <taxon>Streptomyces</taxon>
        <taxon>Streptomyces aurantiacus group</taxon>
    </lineage>
</organism>
<protein>
    <submittedName>
        <fullName evidence="1">Uncharacterized protein</fullName>
    </submittedName>
</protein>
<dbReference type="STRING" id="996637.SGM_6019"/>
<evidence type="ECO:0000313" key="2">
    <source>
        <dbReference type="Proteomes" id="UP000003022"/>
    </source>
</evidence>
<keyword evidence="2" id="KW-1185">Reference proteome</keyword>
<comment type="caution">
    <text evidence="1">The sequence shown here is derived from an EMBL/GenBank/DDBJ whole genome shotgun (WGS) entry which is preliminary data.</text>
</comment>
<proteinExistence type="predicted"/>